<accession>A0A9P6L0G2</accession>
<dbReference type="OrthoDB" id="10254436at2759"/>
<dbReference type="GO" id="GO:0022627">
    <property type="term" value="C:cytosolic small ribosomal subunit"/>
    <property type="evidence" value="ECO:0007669"/>
    <property type="project" value="TreeGrafter"/>
</dbReference>
<dbReference type="Gene3D" id="2.40.50.1000">
    <property type="match status" value="1"/>
</dbReference>
<dbReference type="AlphaFoldDB" id="A0A9P6L0G2"/>
<sequence>MIEGTKKYKVFPEQTGVKIDPYADDQTLLASRRINEMRKGIEVPQTAITSTYIDKKCPFTGDVRVTGKIFQGRVLKMKAEKTIVVRIDRLLYNKKYRRFGRRHTNLSVHMSPCFEGLVHVGDTVICGETRKLSKTKSSVVLNYIKKSTDGMFKRLDEL</sequence>
<dbReference type="InterPro" id="IPR032440">
    <property type="entry name" value="Ribosomal_uS17_N"/>
</dbReference>
<feature type="domain" description="Small ribosomal subunit protein uS17 N-terminal" evidence="4">
    <location>
        <begin position="7"/>
        <end position="70"/>
    </location>
</feature>
<dbReference type="InterPro" id="IPR012340">
    <property type="entry name" value="NA-bd_OB-fold"/>
</dbReference>
<dbReference type="Pfam" id="PF00366">
    <property type="entry name" value="Ribosomal_S17"/>
    <property type="match status" value="1"/>
</dbReference>
<dbReference type="InterPro" id="IPR000266">
    <property type="entry name" value="Ribosomal_uS17"/>
</dbReference>
<evidence type="ECO:0000256" key="2">
    <source>
        <dbReference type="ARBA" id="ARBA00022980"/>
    </source>
</evidence>
<reference evidence="5 6" key="1">
    <citation type="journal article" date="2020" name="Genome Biol. Evol.">
        <title>Comparative genomics of strictly vertically transmitted, feminizing microsporidia endosymbionts of amphipod crustaceans.</title>
        <authorList>
            <person name="Cormier A."/>
            <person name="Chebbi M.A."/>
            <person name="Giraud I."/>
            <person name="Wattier R."/>
            <person name="Teixeira M."/>
            <person name="Gilbert C."/>
            <person name="Rigaud T."/>
            <person name="Cordaux R."/>
        </authorList>
    </citation>
    <scope>NUCLEOTIDE SEQUENCE [LARGE SCALE GENOMIC DNA]</scope>
    <source>
        <strain evidence="5 6">Ou3-Ou53</strain>
    </source>
</reference>
<organism evidence="5 6">
    <name type="scientific">Nosema granulosis</name>
    <dbReference type="NCBI Taxonomy" id="83296"/>
    <lineage>
        <taxon>Eukaryota</taxon>
        <taxon>Fungi</taxon>
        <taxon>Fungi incertae sedis</taxon>
        <taxon>Microsporidia</taxon>
        <taxon>Nosematidae</taxon>
        <taxon>Nosema</taxon>
    </lineage>
</organism>
<dbReference type="GO" id="GO:0003735">
    <property type="term" value="F:structural constituent of ribosome"/>
    <property type="evidence" value="ECO:0007669"/>
    <property type="project" value="InterPro"/>
</dbReference>
<keyword evidence="6" id="KW-1185">Reference proteome</keyword>
<dbReference type="EMBL" id="SBJO01000003">
    <property type="protein sequence ID" value="KAF9764960.1"/>
    <property type="molecule type" value="Genomic_DNA"/>
</dbReference>
<gene>
    <name evidence="5" type="primary">RPS11</name>
    <name evidence="5" type="ORF">NGRA_0100</name>
</gene>
<dbReference type="SUPFAM" id="SSF50249">
    <property type="entry name" value="Nucleic acid-binding proteins"/>
    <property type="match status" value="1"/>
</dbReference>
<comment type="caution">
    <text evidence="5">The sequence shown here is derived from an EMBL/GenBank/DDBJ whole genome shotgun (WGS) entry which is preliminary data.</text>
</comment>
<dbReference type="CDD" id="cd00364">
    <property type="entry name" value="Ribosomal_uS17"/>
    <property type="match status" value="1"/>
</dbReference>
<keyword evidence="2 5" id="KW-0689">Ribosomal protein</keyword>
<proteinExistence type="inferred from homology"/>
<dbReference type="GO" id="GO:0006412">
    <property type="term" value="P:translation"/>
    <property type="evidence" value="ECO:0007669"/>
    <property type="project" value="InterPro"/>
</dbReference>
<evidence type="ECO:0000313" key="6">
    <source>
        <dbReference type="Proteomes" id="UP000740883"/>
    </source>
</evidence>
<dbReference type="PANTHER" id="PTHR10744:SF9">
    <property type="entry name" value="40S RIBOSOMAL PROTEIN S11-RELATED"/>
    <property type="match status" value="1"/>
</dbReference>
<dbReference type="Proteomes" id="UP000740883">
    <property type="component" value="Unassembled WGS sequence"/>
</dbReference>
<evidence type="ECO:0000256" key="3">
    <source>
        <dbReference type="ARBA" id="ARBA00023274"/>
    </source>
</evidence>
<dbReference type="Pfam" id="PF16205">
    <property type="entry name" value="Ribosomal_S17_N"/>
    <property type="match status" value="1"/>
</dbReference>
<evidence type="ECO:0000259" key="4">
    <source>
        <dbReference type="Pfam" id="PF16205"/>
    </source>
</evidence>
<name>A0A9P6L0G2_9MICR</name>
<evidence type="ECO:0000313" key="5">
    <source>
        <dbReference type="EMBL" id="KAF9764960.1"/>
    </source>
</evidence>
<evidence type="ECO:0000256" key="1">
    <source>
        <dbReference type="ARBA" id="ARBA00010254"/>
    </source>
</evidence>
<dbReference type="PANTHER" id="PTHR10744">
    <property type="entry name" value="40S RIBOSOMAL PROTEIN S11 FAMILY MEMBER"/>
    <property type="match status" value="1"/>
</dbReference>
<protein>
    <submittedName>
        <fullName evidence="5">40S ribosomal protein S11</fullName>
    </submittedName>
</protein>
<comment type="similarity">
    <text evidence="1">Belongs to the universal ribosomal protein uS17 family.</text>
</comment>
<keyword evidence="3" id="KW-0687">Ribonucleoprotein</keyword>